<accession>A0ABV2QAT6</accession>
<evidence type="ECO:0000313" key="2">
    <source>
        <dbReference type="EMBL" id="MET4578147.1"/>
    </source>
</evidence>
<organism evidence="2 3">
    <name type="scientific">Ottowia thiooxydans</name>
    <dbReference type="NCBI Taxonomy" id="219182"/>
    <lineage>
        <taxon>Bacteria</taxon>
        <taxon>Pseudomonadati</taxon>
        <taxon>Pseudomonadota</taxon>
        <taxon>Betaproteobacteria</taxon>
        <taxon>Burkholderiales</taxon>
        <taxon>Comamonadaceae</taxon>
        <taxon>Ottowia</taxon>
    </lineage>
</organism>
<sequence length="68" mass="7020">MSFKTQGEALALRNAGTNKKAPSDEHSRPDCRTLKKVWLQNGMSSSMSSKPDDGLEAGAGARGAAAGA</sequence>
<evidence type="ECO:0000313" key="3">
    <source>
        <dbReference type="Proteomes" id="UP001549320"/>
    </source>
</evidence>
<feature type="compositionally biased region" description="Low complexity" evidence="1">
    <location>
        <begin position="58"/>
        <end position="68"/>
    </location>
</feature>
<reference evidence="2 3" key="1">
    <citation type="submission" date="2024-06" db="EMBL/GenBank/DDBJ databases">
        <title>Sorghum-associated microbial communities from plants grown in Nebraska, USA.</title>
        <authorList>
            <person name="Schachtman D."/>
        </authorList>
    </citation>
    <scope>NUCLEOTIDE SEQUENCE [LARGE SCALE GENOMIC DNA]</scope>
    <source>
        <strain evidence="2 3">2709</strain>
    </source>
</reference>
<feature type="compositionally biased region" description="Basic and acidic residues" evidence="1">
    <location>
        <begin position="21"/>
        <end position="33"/>
    </location>
</feature>
<protein>
    <submittedName>
        <fullName evidence="2">Uncharacterized protein</fullName>
    </submittedName>
</protein>
<keyword evidence="3" id="KW-1185">Reference proteome</keyword>
<name>A0ABV2QAT6_9BURK</name>
<dbReference type="Proteomes" id="UP001549320">
    <property type="component" value="Unassembled WGS sequence"/>
</dbReference>
<feature type="region of interest" description="Disordered" evidence="1">
    <location>
        <begin position="1"/>
        <end position="68"/>
    </location>
</feature>
<gene>
    <name evidence="2" type="ORF">ABIE13_003263</name>
</gene>
<comment type="caution">
    <text evidence="2">The sequence shown here is derived from an EMBL/GenBank/DDBJ whole genome shotgun (WGS) entry which is preliminary data.</text>
</comment>
<proteinExistence type="predicted"/>
<dbReference type="EMBL" id="JBEPSH010000006">
    <property type="protein sequence ID" value="MET4578147.1"/>
    <property type="molecule type" value="Genomic_DNA"/>
</dbReference>
<evidence type="ECO:0000256" key="1">
    <source>
        <dbReference type="SAM" id="MobiDB-lite"/>
    </source>
</evidence>